<dbReference type="PANTHER" id="PTHR17630:SF44">
    <property type="entry name" value="PROTEIN AIM2"/>
    <property type="match status" value="1"/>
</dbReference>
<dbReference type="STRING" id="74557.A0A1W0A7D1"/>
<evidence type="ECO:0000259" key="1">
    <source>
        <dbReference type="Pfam" id="PF01738"/>
    </source>
</evidence>
<comment type="caution">
    <text evidence="2">The sequence shown here is derived from an EMBL/GenBank/DDBJ whole genome shotgun (WGS) entry which is preliminary data.</text>
</comment>
<dbReference type="PANTHER" id="PTHR17630">
    <property type="entry name" value="DIENELACTONE HYDROLASE"/>
    <property type="match status" value="1"/>
</dbReference>
<reference evidence="2 3" key="1">
    <citation type="journal article" date="2014" name="Genome Biol. Evol.">
        <title>The secreted proteins of Achlya hypogyna and Thraustotheca clavata identify the ancestral oomycete secretome and reveal gene acquisitions by horizontal gene transfer.</title>
        <authorList>
            <person name="Misner I."/>
            <person name="Blouin N."/>
            <person name="Leonard G."/>
            <person name="Richards T.A."/>
            <person name="Lane C.E."/>
        </authorList>
    </citation>
    <scope>NUCLEOTIDE SEQUENCE [LARGE SCALE GENOMIC DNA]</scope>
    <source>
        <strain evidence="2 3">ATCC 34112</strain>
    </source>
</reference>
<dbReference type="InterPro" id="IPR002925">
    <property type="entry name" value="Dienelactn_hydro"/>
</dbReference>
<evidence type="ECO:0000313" key="3">
    <source>
        <dbReference type="Proteomes" id="UP000243217"/>
    </source>
</evidence>
<evidence type="ECO:0000313" key="2">
    <source>
        <dbReference type="EMBL" id="OQS06099.1"/>
    </source>
</evidence>
<organism evidence="2 3">
    <name type="scientific">Thraustotheca clavata</name>
    <dbReference type="NCBI Taxonomy" id="74557"/>
    <lineage>
        <taxon>Eukaryota</taxon>
        <taxon>Sar</taxon>
        <taxon>Stramenopiles</taxon>
        <taxon>Oomycota</taxon>
        <taxon>Saprolegniomycetes</taxon>
        <taxon>Saprolegniales</taxon>
        <taxon>Achlyaceae</taxon>
        <taxon>Thraustotheca</taxon>
    </lineage>
</organism>
<keyword evidence="3" id="KW-1185">Reference proteome</keyword>
<dbReference type="EMBL" id="JNBS01000374">
    <property type="protein sequence ID" value="OQS06099.1"/>
    <property type="molecule type" value="Genomic_DNA"/>
</dbReference>
<feature type="domain" description="Dienelactone hydrolase" evidence="1">
    <location>
        <begin position="37"/>
        <end position="255"/>
    </location>
</feature>
<dbReference type="SUPFAM" id="SSF53474">
    <property type="entry name" value="alpha/beta-Hydrolases"/>
    <property type="match status" value="1"/>
</dbReference>
<dbReference type="InterPro" id="IPR029058">
    <property type="entry name" value="AB_hydrolase_fold"/>
</dbReference>
<name>A0A1W0A7D1_9STRA</name>
<dbReference type="Proteomes" id="UP000243217">
    <property type="component" value="Unassembled WGS sequence"/>
</dbReference>
<dbReference type="Gene3D" id="3.40.50.1820">
    <property type="entry name" value="alpha/beta hydrolase"/>
    <property type="match status" value="1"/>
</dbReference>
<dbReference type="OrthoDB" id="17560at2759"/>
<dbReference type="GO" id="GO:0016787">
    <property type="term" value="F:hydrolase activity"/>
    <property type="evidence" value="ECO:0007669"/>
    <property type="project" value="InterPro"/>
</dbReference>
<dbReference type="AlphaFoldDB" id="A0A1W0A7D1"/>
<protein>
    <recommendedName>
        <fullName evidence="1">Dienelactone hydrolase domain-containing protein</fullName>
    </recommendedName>
</protein>
<accession>A0A1W0A7D1</accession>
<gene>
    <name evidence="2" type="ORF">THRCLA_01838</name>
</gene>
<dbReference type="Pfam" id="PF01738">
    <property type="entry name" value="DLH"/>
    <property type="match status" value="1"/>
</dbReference>
<sequence length="258" mass="28484">MTCCPPGSLPACPTNDDSSSILLGSTKAYFYDNPISNICILVFPDVFGPTSGRTKEYCVKLSSMYKVALLDLVDAYVNEDEAHSSEIPEADKRKKMIMWAISHPFEQLLININDAVEHLKNQYLVTTFAGIGYCWGSWVLGKYAGAPNSPLAVGVHCHPSWRVEEIYRGPDSGKLMTDTINSPQLLLCASNDPEWLHPGGVVDEALKAKSFGHQCKVVLFKSMIHGWVIRGDTTNDEVAAGVNEAWETIYPFLNELLP</sequence>
<proteinExistence type="predicted"/>